<keyword evidence="2" id="KW-1185">Reference proteome</keyword>
<sequence>DTTLANKKFVTWNCHIVRKRQGRKPPVTTFPPVTSLCSTSFIPNPKCHHQLYHPNAQAQQYHNTHSKKQPTSRASHVPILSLLSPPPSCSPSNSRKKSNITYMVPSTTNIVSLYHSFPVRREKHSHSYGF</sequence>
<evidence type="ECO:0000313" key="2">
    <source>
        <dbReference type="Proteomes" id="UP001341840"/>
    </source>
</evidence>
<dbReference type="EMBL" id="JASCZI010212386">
    <property type="protein sequence ID" value="MED6199307.1"/>
    <property type="molecule type" value="Genomic_DNA"/>
</dbReference>
<accession>A0ABU6XN34</accession>
<feature type="non-terminal residue" evidence="1">
    <location>
        <position position="1"/>
    </location>
</feature>
<proteinExistence type="predicted"/>
<comment type="caution">
    <text evidence="1">The sequence shown here is derived from an EMBL/GenBank/DDBJ whole genome shotgun (WGS) entry which is preliminary data.</text>
</comment>
<reference evidence="1 2" key="1">
    <citation type="journal article" date="2023" name="Plants (Basel)">
        <title>Bridging the Gap: Combining Genomics and Transcriptomics Approaches to Understand Stylosanthes scabra, an Orphan Legume from the Brazilian Caatinga.</title>
        <authorList>
            <person name="Ferreira-Neto J.R.C."/>
            <person name="da Silva M.D."/>
            <person name="Binneck E."/>
            <person name="de Melo N.F."/>
            <person name="da Silva R.H."/>
            <person name="de Melo A.L.T.M."/>
            <person name="Pandolfi V."/>
            <person name="Bustamante F.O."/>
            <person name="Brasileiro-Vidal A.C."/>
            <person name="Benko-Iseppon A.M."/>
        </authorList>
    </citation>
    <scope>NUCLEOTIDE SEQUENCE [LARGE SCALE GENOMIC DNA]</scope>
    <source>
        <tissue evidence="1">Leaves</tissue>
    </source>
</reference>
<dbReference type="Proteomes" id="UP001341840">
    <property type="component" value="Unassembled WGS sequence"/>
</dbReference>
<protein>
    <submittedName>
        <fullName evidence="1">Uncharacterized protein</fullName>
    </submittedName>
</protein>
<name>A0ABU6XN34_9FABA</name>
<organism evidence="1 2">
    <name type="scientific">Stylosanthes scabra</name>
    <dbReference type="NCBI Taxonomy" id="79078"/>
    <lineage>
        <taxon>Eukaryota</taxon>
        <taxon>Viridiplantae</taxon>
        <taxon>Streptophyta</taxon>
        <taxon>Embryophyta</taxon>
        <taxon>Tracheophyta</taxon>
        <taxon>Spermatophyta</taxon>
        <taxon>Magnoliopsida</taxon>
        <taxon>eudicotyledons</taxon>
        <taxon>Gunneridae</taxon>
        <taxon>Pentapetalae</taxon>
        <taxon>rosids</taxon>
        <taxon>fabids</taxon>
        <taxon>Fabales</taxon>
        <taxon>Fabaceae</taxon>
        <taxon>Papilionoideae</taxon>
        <taxon>50 kb inversion clade</taxon>
        <taxon>dalbergioids sensu lato</taxon>
        <taxon>Dalbergieae</taxon>
        <taxon>Pterocarpus clade</taxon>
        <taxon>Stylosanthes</taxon>
    </lineage>
</organism>
<evidence type="ECO:0000313" key="1">
    <source>
        <dbReference type="EMBL" id="MED6199307.1"/>
    </source>
</evidence>
<gene>
    <name evidence="1" type="ORF">PIB30_074787</name>
</gene>